<dbReference type="PROSITE" id="PS50109">
    <property type="entry name" value="HIS_KIN"/>
    <property type="match status" value="1"/>
</dbReference>
<dbReference type="EC" id="2.7.13.3" evidence="2"/>
<dbReference type="InterPro" id="IPR004358">
    <property type="entry name" value="Sig_transdc_His_kin-like_C"/>
</dbReference>
<keyword evidence="9" id="KW-0732">Signal</keyword>
<reference evidence="11 12" key="1">
    <citation type="submission" date="2020-11" db="EMBL/GenBank/DDBJ databases">
        <authorList>
            <person name="Kim M.K."/>
        </authorList>
    </citation>
    <scope>NUCLEOTIDE SEQUENCE [LARGE SCALE GENOMIC DNA]</scope>
    <source>
        <strain evidence="11 12">BT662</strain>
    </source>
</reference>
<protein>
    <recommendedName>
        <fullName evidence="2">histidine kinase</fullName>
        <ecNumber evidence="2">2.7.13.3</ecNumber>
    </recommendedName>
</protein>
<feature type="signal peptide" evidence="9">
    <location>
        <begin position="1"/>
        <end position="23"/>
    </location>
</feature>
<evidence type="ECO:0000256" key="5">
    <source>
        <dbReference type="ARBA" id="ARBA00022777"/>
    </source>
</evidence>
<evidence type="ECO:0000313" key="11">
    <source>
        <dbReference type="EMBL" id="MBF9222600.1"/>
    </source>
</evidence>
<dbReference type="CDD" id="cd00082">
    <property type="entry name" value="HisKA"/>
    <property type="match status" value="1"/>
</dbReference>
<comment type="catalytic activity">
    <reaction evidence="1">
        <text>ATP + protein L-histidine = ADP + protein N-phospho-L-histidine.</text>
        <dbReference type="EC" id="2.7.13.3"/>
    </reaction>
</comment>
<organism evidence="11 12">
    <name type="scientific">Hymenobacter ruricola</name>
    <dbReference type="NCBI Taxonomy" id="2791023"/>
    <lineage>
        <taxon>Bacteria</taxon>
        <taxon>Pseudomonadati</taxon>
        <taxon>Bacteroidota</taxon>
        <taxon>Cytophagia</taxon>
        <taxon>Cytophagales</taxon>
        <taxon>Hymenobacteraceae</taxon>
        <taxon>Hymenobacter</taxon>
    </lineage>
</organism>
<dbReference type="SUPFAM" id="SSF55874">
    <property type="entry name" value="ATPase domain of HSP90 chaperone/DNA topoisomerase II/histidine kinase"/>
    <property type="match status" value="1"/>
</dbReference>
<dbReference type="Gene3D" id="1.10.287.130">
    <property type="match status" value="1"/>
</dbReference>
<evidence type="ECO:0000256" key="3">
    <source>
        <dbReference type="ARBA" id="ARBA00022553"/>
    </source>
</evidence>
<feature type="transmembrane region" description="Helical" evidence="8">
    <location>
        <begin position="440"/>
        <end position="458"/>
    </location>
</feature>
<keyword evidence="6" id="KW-0902">Two-component regulatory system</keyword>
<dbReference type="EMBL" id="JADQDM010000008">
    <property type="protein sequence ID" value="MBF9222600.1"/>
    <property type="molecule type" value="Genomic_DNA"/>
</dbReference>
<keyword evidence="5 11" id="KW-0418">Kinase</keyword>
<dbReference type="PRINTS" id="PR00344">
    <property type="entry name" value="BCTRLSENSOR"/>
</dbReference>
<dbReference type="PANTHER" id="PTHR43711">
    <property type="entry name" value="TWO-COMPONENT HISTIDINE KINASE"/>
    <property type="match status" value="1"/>
</dbReference>
<evidence type="ECO:0000256" key="6">
    <source>
        <dbReference type="ARBA" id="ARBA00023012"/>
    </source>
</evidence>
<keyword evidence="7" id="KW-0175">Coiled coil</keyword>
<dbReference type="InterPro" id="IPR036097">
    <property type="entry name" value="HisK_dim/P_sf"/>
</dbReference>
<comment type="caution">
    <text evidence="11">The sequence shown here is derived from an EMBL/GenBank/DDBJ whole genome shotgun (WGS) entry which is preliminary data.</text>
</comment>
<keyword evidence="8" id="KW-1133">Transmembrane helix</keyword>
<feature type="chain" id="PRO_5046777663" description="histidine kinase" evidence="9">
    <location>
        <begin position="24"/>
        <end position="716"/>
    </location>
</feature>
<feature type="domain" description="Histidine kinase" evidence="10">
    <location>
        <begin position="502"/>
        <end position="713"/>
    </location>
</feature>
<feature type="coiled-coil region" evidence="7">
    <location>
        <begin position="461"/>
        <end position="495"/>
    </location>
</feature>
<evidence type="ECO:0000256" key="7">
    <source>
        <dbReference type="SAM" id="Coils"/>
    </source>
</evidence>
<dbReference type="SUPFAM" id="SSF47384">
    <property type="entry name" value="Homodimeric domain of signal transducing histidine kinase"/>
    <property type="match status" value="1"/>
</dbReference>
<keyword evidence="3" id="KW-0597">Phosphoprotein</keyword>
<name>A0ABS0I6M3_9BACT</name>
<dbReference type="PANTHER" id="PTHR43711:SF26">
    <property type="entry name" value="SENSOR HISTIDINE KINASE RCSC"/>
    <property type="match status" value="1"/>
</dbReference>
<evidence type="ECO:0000313" key="12">
    <source>
        <dbReference type="Proteomes" id="UP000618931"/>
    </source>
</evidence>
<dbReference type="Pfam" id="PF02518">
    <property type="entry name" value="HATPase_c"/>
    <property type="match status" value="1"/>
</dbReference>
<dbReference type="SUPFAM" id="SSF48452">
    <property type="entry name" value="TPR-like"/>
    <property type="match status" value="2"/>
</dbReference>
<dbReference type="InterPro" id="IPR005467">
    <property type="entry name" value="His_kinase_dom"/>
</dbReference>
<gene>
    <name evidence="11" type="ORF">I2H31_15960</name>
</gene>
<evidence type="ECO:0000256" key="4">
    <source>
        <dbReference type="ARBA" id="ARBA00022679"/>
    </source>
</evidence>
<proteinExistence type="predicted"/>
<dbReference type="InterPro" id="IPR003594">
    <property type="entry name" value="HATPase_dom"/>
</dbReference>
<dbReference type="InterPro" id="IPR003661">
    <property type="entry name" value="HisK_dim/P_dom"/>
</dbReference>
<dbReference type="GO" id="GO:0016301">
    <property type="term" value="F:kinase activity"/>
    <property type="evidence" value="ECO:0007669"/>
    <property type="project" value="UniProtKB-KW"/>
</dbReference>
<evidence type="ECO:0000256" key="2">
    <source>
        <dbReference type="ARBA" id="ARBA00012438"/>
    </source>
</evidence>
<keyword evidence="8" id="KW-0812">Transmembrane</keyword>
<dbReference type="SMART" id="SM00387">
    <property type="entry name" value="HATPase_c"/>
    <property type="match status" value="1"/>
</dbReference>
<dbReference type="Gene3D" id="3.30.565.10">
    <property type="entry name" value="Histidine kinase-like ATPase, C-terminal domain"/>
    <property type="match status" value="1"/>
</dbReference>
<keyword evidence="4" id="KW-0808">Transferase</keyword>
<keyword evidence="8" id="KW-0472">Membrane</keyword>
<keyword evidence="12" id="KW-1185">Reference proteome</keyword>
<dbReference type="InterPro" id="IPR036890">
    <property type="entry name" value="HATPase_C_sf"/>
</dbReference>
<dbReference type="InterPro" id="IPR011990">
    <property type="entry name" value="TPR-like_helical_dom_sf"/>
</dbReference>
<sequence>MRTAWLLTLLLAALLPAPRPAGAQQLVARPLPDSLSVLKKRADDFVHRQQFDSRGLPLFVHLARSARREGRYGIASANRFYAAVSYLHLGRSDSAARWLRGSVADARRGNKPYWEIKAESRLLDVYTTLGLPDSTRAALARLQALQQRLPPETPGYITLYGALASYYQNEARYPESMRYRLLETAYHRQRRDTANLGVALSNTGEVLYLMGQYREALRYRFEGLRWVRLDASMAGTLPELHAMIAKTYTELHLLDSARYQYETSLRLLQANPDPYGAAYVHSELSGVLARQGRLPLARYHSRLALGVINREGDVGDRAKVNYYAGDLALRDHRPAQALAYLRRAYALARQIKNNDFLEPTSRALAQAEAANGHYAEAYRLRDLSARLLDSAHVASGQRAMAEMEARFQNRDKQQQIAALHRENQRRAAEAARERRATRQALAAAGALLLLLAAIGYLLRQRQRTAARLARQNAELATLNQRLNGSNAQLTEANQTKAKLFSIISHDLRAPVSNLFQLAELADTAPDLLDEATRRQQSGQIRQTARDLLDSMEELLAWSKDQLDRLDPVPEDVALLPALAEIQALYQPLAQRQQIALAVACDPGLHCHADPNFLRVVLRNLVQNAIKFTPAGGRVQLSAEAAGPAAVRLRIADTGAGLAAARLAQLLSDTAPPPTHGLGLRLTREFVQKLGGRLTAHSIPGQGTTFEVKLAVNKALR</sequence>
<dbReference type="Gene3D" id="1.25.40.10">
    <property type="entry name" value="Tetratricopeptide repeat domain"/>
    <property type="match status" value="2"/>
</dbReference>
<accession>A0ABS0I6M3</accession>
<dbReference type="RefSeq" id="WP_196294048.1">
    <property type="nucleotide sequence ID" value="NZ_JADQDM010000008.1"/>
</dbReference>
<evidence type="ECO:0000259" key="10">
    <source>
        <dbReference type="PROSITE" id="PS50109"/>
    </source>
</evidence>
<evidence type="ECO:0000256" key="1">
    <source>
        <dbReference type="ARBA" id="ARBA00000085"/>
    </source>
</evidence>
<evidence type="ECO:0000256" key="8">
    <source>
        <dbReference type="SAM" id="Phobius"/>
    </source>
</evidence>
<evidence type="ECO:0000256" key="9">
    <source>
        <dbReference type="SAM" id="SignalP"/>
    </source>
</evidence>
<dbReference type="Proteomes" id="UP000618931">
    <property type="component" value="Unassembled WGS sequence"/>
</dbReference>
<dbReference type="InterPro" id="IPR050736">
    <property type="entry name" value="Sensor_HK_Regulatory"/>
</dbReference>